<organism evidence="9">
    <name type="scientific">Rhipicephalus zambeziensis</name>
    <dbReference type="NCBI Taxonomy" id="60191"/>
    <lineage>
        <taxon>Eukaryota</taxon>
        <taxon>Metazoa</taxon>
        <taxon>Ecdysozoa</taxon>
        <taxon>Arthropoda</taxon>
        <taxon>Chelicerata</taxon>
        <taxon>Arachnida</taxon>
        <taxon>Acari</taxon>
        <taxon>Parasitiformes</taxon>
        <taxon>Ixodida</taxon>
        <taxon>Ixodoidea</taxon>
        <taxon>Ixodidae</taxon>
        <taxon>Rhipicephalinae</taxon>
        <taxon>Rhipicephalus</taxon>
        <taxon>Rhipicephalus</taxon>
    </lineage>
</organism>
<proteinExistence type="predicted"/>
<feature type="active site" evidence="5">
    <location>
        <position position="339"/>
    </location>
</feature>
<feature type="chain" id="PRO_5013370619" evidence="7">
    <location>
        <begin position="29"/>
        <end position="481"/>
    </location>
</feature>
<dbReference type="Pfam" id="PF01421">
    <property type="entry name" value="Reprolysin"/>
    <property type="match status" value="1"/>
</dbReference>
<dbReference type="PANTHER" id="PTHR11905">
    <property type="entry name" value="ADAM A DISINTEGRIN AND METALLOPROTEASE DOMAIN"/>
    <property type="match status" value="1"/>
</dbReference>
<evidence type="ECO:0000256" key="6">
    <source>
        <dbReference type="SAM" id="MobiDB-lite"/>
    </source>
</evidence>
<dbReference type="EMBL" id="GFPF01004984">
    <property type="protein sequence ID" value="MAA16130.1"/>
    <property type="molecule type" value="Transcribed_RNA"/>
</dbReference>
<comment type="caution">
    <text evidence="5">Lacks conserved residue(s) required for the propagation of feature annotation.</text>
</comment>
<name>A0A224YQL3_9ACAR</name>
<dbReference type="GO" id="GO:0046872">
    <property type="term" value="F:metal ion binding"/>
    <property type="evidence" value="ECO:0007669"/>
    <property type="project" value="UniProtKB-KW"/>
</dbReference>
<feature type="region of interest" description="Disordered" evidence="6">
    <location>
        <begin position="164"/>
        <end position="184"/>
    </location>
</feature>
<keyword evidence="5" id="KW-0479">Metal-binding</keyword>
<evidence type="ECO:0000256" key="2">
    <source>
        <dbReference type="ARBA" id="ARBA00022801"/>
    </source>
</evidence>
<sequence length="481" mass="53833">MSAMQGIEPKMHLVIYLLQAILSCYAGAKEDYVYPRILQQRSAEGNLVLKVNEKLTLNLERSKVLADSLLFVTNDEDLHEVEMVDTAHIQENIYHDTRYQSSLMVRQKEGNVEVEGIVNDNLRIKPIPEGERSAEGQMIHKIFQVDTLEENIIKPEPGLLRLRERYDRKNSNGSRKGSDVPESRAARVDKFPVELHVLSDKVHQKGFKKNDELIAYLAVLTNAVNLRYLDTVSPKISFLLVGVTRVRSHDFATSDGRDINALDSLRGLEAYRNKGSIPGNHDIVYLATGLDIFLINDGRIMNKGVAGIANVGAACSTLAVAQGEDTPHAYNGAQTMAHELAHSLGSPHDETPECPWSHGYLMSSVDGGSRNYQLSKCTEKAIRKYLATRSQECFRILSEQNYLRNHKRLPGQSVTAQHFCQQLTPKGSKQKIKAVARKTHDCHLNCCYMKFGSSSCIKYNMPDGMTCMRGKTCKRGVCSSH</sequence>
<dbReference type="GO" id="GO:0006509">
    <property type="term" value="P:membrane protein ectodomain proteolysis"/>
    <property type="evidence" value="ECO:0007669"/>
    <property type="project" value="TreeGrafter"/>
</dbReference>
<protein>
    <submittedName>
        <fullName evidence="9">Reprolysin</fullName>
    </submittedName>
</protein>
<dbReference type="PROSITE" id="PS50215">
    <property type="entry name" value="ADAM_MEPRO"/>
    <property type="match status" value="1"/>
</dbReference>
<dbReference type="CDD" id="cd04272">
    <property type="entry name" value="ZnMc_salivary_gland_MPs"/>
    <property type="match status" value="1"/>
</dbReference>
<accession>A0A224YQL3</accession>
<feature type="binding site" evidence="5">
    <location>
        <position position="338"/>
    </location>
    <ligand>
        <name>Zn(2+)</name>
        <dbReference type="ChEBI" id="CHEBI:29105"/>
        <note>catalytic</note>
    </ligand>
</feature>
<dbReference type="Gene3D" id="3.40.390.10">
    <property type="entry name" value="Collagenase (Catalytic Domain)"/>
    <property type="match status" value="1"/>
</dbReference>
<keyword evidence="3 5" id="KW-0862">Zinc</keyword>
<dbReference type="PANTHER" id="PTHR11905:SF159">
    <property type="entry name" value="ADAM METALLOPROTEASE"/>
    <property type="match status" value="1"/>
</dbReference>
<evidence type="ECO:0000256" key="4">
    <source>
        <dbReference type="ARBA" id="ARBA00023049"/>
    </source>
</evidence>
<feature type="binding site" evidence="5">
    <location>
        <position position="348"/>
    </location>
    <ligand>
        <name>Zn(2+)</name>
        <dbReference type="ChEBI" id="CHEBI:29105"/>
        <note>catalytic</note>
    </ligand>
</feature>
<dbReference type="GO" id="GO:0004222">
    <property type="term" value="F:metalloendopeptidase activity"/>
    <property type="evidence" value="ECO:0007669"/>
    <property type="project" value="InterPro"/>
</dbReference>
<feature type="signal peptide" evidence="7">
    <location>
        <begin position="1"/>
        <end position="28"/>
    </location>
</feature>
<dbReference type="InterPro" id="IPR024079">
    <property type="entry name" value="MetalloPept_cat_dom_sf"/>
</dbReference>
<dbReference type="InterPro" id="IPR001590">
    <property type="entry name" value="Peptidase_M12B"/>
</dbReference>
<keyword evidence="2" id="KW-0378">Hydrolase</keyword>
<keyword evidence="1" id="KW-0645">Protease</keyword>
<feature type="binding site" evidence="5">
    <location>
        <position position="342"/>
    </location>
    <ligand>
        <name>Zn(2+)</name>
        <dbReference type="ChEBI" id="CHEBI:29105"/>
        <note>catalytic</note>
    </ligand>
</feature>
<evidence type="ECO:0000259" key="8">
    <source>
        <dbReference type="PROSITE" id="PS50215"/>
    </source>
</evidence>
<dbReference type="InterPro" id="IPR034030">
    <property type="entry name" value="ZnMc_salivary_gland_MPs"/>
</dbReference>
<evidence type="ECO:0000256" key="3">
    <source>
        <dbReference type="ARBA" id="ARBA00022833"/>
    </source>
</evidence>
<evidence type="ECO:0000256" key="7">
    <source>
        <dbReference type="SAM" id="SignalP"/>
    </source>
</evidence>
<dbReference type="Gene3D" id="3.40.1620.60">
    <property type="match status" value="1"/>
</dbReference>
<dbReference type="SUPFAM" id="SSF55486">
    <property type="entry name" value="Metalloproteases ('zincins'), catalytic domain"/>
    <property type="match status" value="1"/>
</dbReference>
<evidence type="ECO:0000256" key="5">
    <source>
        <dbReference type="PROSITE-ProRule" id="PRU00276"/>
    </source>
</evidence>
<evidence type="ECO:0000313" key="9">
    <source>
        <dbReference type="EMBL" id="MAA16130.1"/>
    </source>
</evidence>
<feature type="domain" description="Peptidase M12B" evidence="8">
    <location>
        <begin position="191"/>
        <end position="398"/>
    </location>
</feature>
<evidence type="ECO:0000256" key="1">
    <source>
        <dbReference type="ARBA" id="ARBA00022670"/>
    </source>
</evidence>
<keyword evidence="7" id="KW-0732">Signal</keyword>
<keyword evidence="4" id="KW-0482">Metalloprotease</keyword>
<dbReference type="AlphaFoldDB" id="A0A224YQL3"/>
<reference evidence="9" key="1">
    <citation type="journal article" date="2017" name="Parasit. Vectors">
        <title>Sialotranscriptomics of Rhipicephalus zambeziensis reveals intricate expression profiles of secretory proteins and suggests tight temporal transcriptional regulation during blood-feeding.</title>
        <authorList>
            <person name="de Castro M.H."/>
            <person name="de Klerk D."/>
            <person name="Pienaar R."/>
            <person name="Rees D.J.G."/>
            <person name="Mans B.J."/>
        </authorList>
    </citation>
    <scope>NUCLEOTIDE SEQUENCE</scope>
    <source>
        <tissue evidence="9">Salivary glands</tissue>
    </source>
</reference>